<comment type="similarity">
    <text evidence="1">Belongs to the LEA type SMP family.</text>
</comment>
<proteinExistence type="inferred from homology"/>
<dbReference type="InterPro" id="IPR007011">
    <property type="entry name" value="LEA_SMP_dom"/>
</dbReference>
<dbReference type="InterPro" id="IPR042971">
    <property type="entry name" value="LEA_SMP"/>
</dbReference>
<dbReference type="PANTHER" id="PTHR31174:SF31">
    <property type="entry name" value="LATE EMBRYOGENESIS ABUNDANT PROTEIN 3"/>
    <property type="match status" value="1"/>
</dbReference>
<gene>
    <name evidence="4" type="primary">LEA34_2</name>
    <name evidence="4" type="ORF">CK203_002612</name>
</gene>
<feature type="domain" description="SMP" evidence="3">
    <location>
        <begin position="367"/>
        <end position="425"/>
    </location>
</feature>
<feature type="domain" description="SMP" evidence="3">
    <location>
        <begin position="302"/>
        <end position="359"/>
    </location>
</feature>
<sequence length="427" mass="45106">MKANPTPKKRSISLQYDIVSTLSEANRLVSSQKKLRRLPHIFTRVLELPFRSDADVSVTETPDHLRFAVTTDDVGDDVRTQTIQLHPGVTKVVIRGRNFLDLSLDGLGVELDLDLWRFRLPASTLPEMASAAYSDGELVVTVPKCGADDDEEGVWSAGTRPLFYRSIQNEPATTPTATQPTTEPIKYSDVFPVSGSLASKPIAPQDAATMQSAENTVLGNTQKGGPAAVMNSAATKNERAGLVSHEQVTDVVATDGVTISQANVAGSRIITEAVGDQVVGEYARPPPVAMTSPASALDRDAITIGEALQATALSAGNKPVDQSDAAAIQVAEMRATGSSEVVPGGIAAQAQSAATTNARLILDENKTKLSDILTDATAKLPDDKPATREDAERVIGAELRNDPNMVTYPGGVAESVAAAARLNQSTK</sequence>
<dbReference type="Proteomes" id="UP000288805">
    <property type="component" value="Unassembled WGS sequence"/>
</dbReference>
<dbReference type="PANTHER" id="PTHR31174">
    <property type="entry name" value="SEED MATURATION FAMILY PROTEIN"/>
    <property type="match status" value="1"/>
</dbReference>
<name>A0A438KIG0_VITVI</name>
<dbReference type="OrthoDB" id="2014755at2759"/>
<dbReference type="Pfam" id="PF04927">
    <property type="entry name" value="SMP"/>
    <property type="match status" value="3"/>
</dbReference>
<organism evidence="4 5">
    <name type="scientific">Vitis vinifera</name>
    <name type="common">Grape</name>
    <dbReference type="NCBI Taxonomy" id="29760"/>
    <lineage>
        <taxon>Eukaryota</taxon>
        <taxon>Viridiplantae</taxon>
        <taxon>Streptophyta</taxon>
        <taxon>Embryophyta</taxon>
        <taxon>Tracheophyta</taxon>
        <taxon>Spermatophyta</taxon>
        <taxon>Magnoliopsida</taxon>
        <taxon>eudicotyledons</taxon>
        <taxon>Gunneridae</taxon>
        <taxon>Pentapetalae</taxon>
        <taxon>rosids</taxon>
        <taxon>Vitales</taxon>
        <taxon>Vitaceae</taxon>
        <taxon>Viteae</taxon>
        <taxon>Vitis</taxon>
    </lineage>
</organism>
<feature type="domain" description="SMP" evidence="3">
    <location>
        <begin position="185"/>
        <end position="240"/>
    </location>
</feature>
<dbReference type="AlphaFoldDB" id="A0A438KIG0"/>
<comment type="caution">
    <text evidence="4">The sequence shown here is derived from an EMBL/GenBank/DDBJ whole genome shotgun (WGS) entry which is preliminary data.</text>
</comment>
<accession>A0A438KIG0</accession>
<evidence type="ECO:0000256" key="2">
    <source>
        <dbReference type="ARBA" id="ARBA00022737"/>
    </source>
</evidence>
<evidence type="ECO:0000313" key="4">
    <source>
        <dbReference type="EMBL" id="RVX20969.1"/>
    </source>
</evidence>
<evidence type="ECO:0000256" key="1">
    <source>
        <dbReference type="ARBA" id="ARBA00010733"/>
    </source>
</evidence>
<dbReference type="EMBL" id="QGNW01000006">
    <property type="protein sequence ID" value="RVX20969.1"/>
    <property type="molecule type" value="Genomic_DNA"/>
</dbReference>
<evidence type="ECO:0000313" key="5">
    <source>
        <dbReference type="Proteomes" id="UP000288805"/>
    </source>
</evidence>
<protein>
    <submittedName>
        <fullName evidence="4">Late embryogenesis abundant protein D-34</fullName>
    </submittedName>
</protein>
<reference evidence="4 5" key="1">
    <citation type="journal article" date="2018" name="PLoS Genet.">
        <title>Population sequencing reveals clonal diversity and ancestral inbreeding in the grapevine cultivar Chardonnay.</title>
        <authorList>
            <person name="Roach M.J."/>
            <person name="Johnson D.L."/>
            <person name="Bohlmann J."/>
            <person name="van Vuuren H.J."/>
            <person name="Jones S.J."/>
            <person name="Pretorius I.S."/>
            <person name="Schmidt S.A."/>
            <person name="Borneman A.R."/>
        </authorList>
    </citation>
    <scope>NUCLEOTIDE SEQUENCE [LARGE SCALE GENOMIC DNA]</scope>
    <source>
        <strain evidence="5">cv. Chardonnay</strain>
        <tissue evidence="4">Leaf</tissue>
    </source>
</reference>
<dbReference type="CDD" id="cd06464">
    <property type="entry name" value="ACD_sHsps-like"/>
    <property type="match status" value="1"/>
</dbReference>
<keyword evidence="2" id="KW-0677">Repeat</keyword>
<evidence type="ECO:0000259" key="3">
    <source>
        <dbReference type="Pfam" id="PF04927"/>
    </source>
</evidence>